<dbReference type="Pfam" id="PF03446">
    <property type="entry name" value="NAD_binding_2"/>
    <property type="match status" value="1"/>
</dbReference>
<protein>
    <submittedName>
        <fullName evidence="6">3-hydroxyisobutyrate dehydrogenase</fullName>
        <ecNumber evidence="6">1.1.1.31</ecNumber>
    </submittedName>
</protein>
<evidence type="ECO:0000313" key="7">
    <source>
        <dbReference type="Proteomes" id="UP001519332"/>
    </source>
</evidence>
<dbReference type="InterPro" id="IPR013328">
    <property type="entry name" value="6PGD_dom2"/>
</dbReference>
<dbReference type="GO" id="GO:0008442">
    <property type="term" value="F:3-hydroxyisobutyrate dehydrogenase activity"/>
    <property type="evidence" value="ECO:0007669"/>
    <property type="project" value="UniProtKB-EC"/>
</dbReference>
<dbReference type="SUPFAM" id="SSF48179">
    <property type="entry name" value="6-phosphogluconate dehydrogenase C-terminal domain-like"/>
    <property type="match status" value="1"/>
</dbReference>
<evidence type="ECO:0000259" key="4">
    <source>
        <dbReference type="Pfam" id="PF03446"/>
    </source>
</evidence>
<dbReference type="Pfam" id="PF14833">
    <property type="entry name" value="NAD_binding_11"/>
    <property type="match status" value="1"/>
</dbReference>
<keyword evidence="2 6" id="KW-0560">Oxidoreductase</keyword>
<dbReference type="RefSeq" id="WP_209644257.1">
    <property type="nucleotide sequence ID" value="NZ_JAGINW010000001.1"/>
</dbReference>
<dbReference type="EMBL" id="JAGINW010000001">
    <property type="protein sequence ID" value="MBP2327286.1"/>
    <property type="molecule type" value="Genomic_DNA"/>
</dbReference>
<proteinExistence type="inferred from homology"/>
<dbReference type="InterPro" id="IPR036291">
    <property type="entry name" value="NAD(P)-bd_dom_sf"/>
</dbReference>
<gene>
    <name evidence="6" type="ORF">JOF56_007671</name>
</gene>
<evidence type="ECO:0000256" key="3">
    <source>
        <dbReference type="ARBA" id="ARBA00023027"/>
    </source>
</evidence>
<dbReference type="PANTHER" id="PTHR43060">
    <property type="entry name" value="3-HYDROXYISOBUTYRATE DEHYDROGENASE-LIKE 1, MITOCHONDRIAL-RELATED"/>
    <property type="match status" value="1"/>
</dbReference>
<reference evidence="6 7" key="1">
    <citation type="submission" date="2021-03" db="EMBL/GenBank/DDBJ databases">
        <title>Sequencing the genomes of 1000 actinobacteria strains.</title>
        <authorList>
            <person name="Klenk H.-P."/>
        </authorList>
    </citation>
    <scope>NUCLEOTIDE SEQUENCE [LARGE SCALE GENOMIC DNA]</scope>
    <source>
        <strain evidence="6 7">DSM 46670</strain>
    </source>
</reference>
<dbReference type="Proteomes" id="UP001519332">
    <property type="component" value="Unassembled WGS sequence"/>
</dbReference>
<sequence>MPDRSIAVIGLGGMGSGMARAILDAGFPVTVFNRTRSKAELLTAAGARLAESASAAVQGTGTVLLSLADEAAVEEVLFGEVTGNLRTGAVVIDTSTVSPTFARNAAERLTALGARRVEACVVGNPQMAAHGALRVFAAGKKSDVDEVGAVLDAIAQQVRYLGPAGSASVLKLAFNLLLGVQTAGLGEAVAFVETMGLDRGLLLDALDNSGWRSPVLSFRAEFMRRRAYQPAGFRAGLMHKDLTLARDEALAHGVALPLADRTVDRFDEVLAAGRADDDAASVAELTQTR</sequence>
<comment type="caution">
    <text evidence="6">The sequence shown here is derived from an EMBL/GenBank/DDBJ whole genome shotgun (WGS) entry which is preliminary data.</text>
</comment>
<dbReference type="InterPro" id="IPR015815">
    <property type="entry name" value="HIBADH-related"/>
</dbReference>
<evidence type="ECO:0000256" key="1">
    <source>
        <dbReference type="ARBA" id="ARBA00009080"/>
    </source>
</evidence>
<dbReference type="InterPro" id="IPR008927">
    <property type="entry name" value="6-PGluconate_DH-like_C_sf"/>
</dbReference>
<keyword evidence="7" id="KW-1185">Reference proteome</keyword>
<dbReference type="PANTHER" id="PTHR43060:SF15">
    <property type="entry name" value="3-HYDROXYISOBUTYRATE DEHYDROGENASE-LIKE 1, MITOCHONDRIAL-RELATED"/>
    <property type="match status" value="1"/>
</dbReference>
<evidence type="ECO:0000256" key="2">
    <source>
        <dbReference type="ARBA" id="ARBA00023002"/>
    </source>
</evidence>
<organism evidence="6 7">
    <name type="scientific">Kibdelosporangium banguiense</name>
    <dbReference type="NCBI Taxonomy" id="1365924"/>
    <lineage>
        <taxon>Bacteria</taxon>
        <taxon>Bacillati</taxon>
        <taxon>Actinomycetota</taxon>
        <taxon>Actinomycetes</taxon>
        <taxon>Pseudonocardiales</taxon>
        <taxon>Pseudonocardiaceae</taxon>
        <taxon>Kibdelosporangium</taxon>
    </lineage>
</organism>
<dbReference type="Gene3D" id="3.40.50.720">
    <property type="entry name" value="NAD(P)-binding Rossmann-like Domain"/>
    <property type="match status" value="1"/>
</dbReference>
<dbReference type="Gene3D" id="1.10.1040.10">
    <property type="entry name" value="N-(1-d-carboxylethyl)-l-norvaline Dehydrogenase, domain 2"/>
    <property type="match status" value="1"/>
</dbReference>
<feature type="domain" description="6-phosphogluconate dehydrogenase NADP-binding" evidence="4">
    <location>
        <begin position="5"/>
        <end position="162"/>
    </location>
</feature>
<comment type="similarity">
    <text evidence="1">Belongs to the HIBADH-related family.</text>
</comment>
<dbReference type="EC" id="1.1.1.31" evidence="6"/>
<dbReference type="InterPro" id="IPR029154">
    <property type="entry name" value="HIBADH-like_NADP-bd"/>
</dbReference>
<evidence type="ECO:0000313" key="6">
    <source>
        <dbReference type="EMBL" id="MBP2327286.1"/>
    </source>
</evidence>
<keyword evidence="3" id="KW-0520">NAD</keyword>
<feature type="domain" description="3-hydroxyisobutyrate dehydrogenase-like NAD-binding" evidence="5">
    <location>
        <begin position="165"/>
        <end position="284"/>
    </location>
</feature>
<dbReference type="PIRSF" id="PIRSF000103">
    <property type="entry name" value="HIBADH"/>
    <property type="match status" value="1"/>
</dbReference>
<accession>A0ABS4TSB9</accession>
<dbReference type="SUPFAM" id="SSF51735">
    <property type="entry name" value="NAD(P)-binding Rossmann-fold domains"/>
    <property type="match status" value="1"/>
</dbReference>
<dbReference type="InterPro" id="IPR006115">
    <property type="entry name" value="6PGDH_NADP-bd"/>
</dbReference>
<name>A0ABS4TSB9_9PSEU</name>
<evidence type="ECO:0000259" key="5">
    <source>
        <dbReference type="Pfam" id="PF14833"/>
    </source>
</evidence>